<dbReference type="Pfam" id="PF18312">
    <property type="entry name" value="ScsC_N"/>
    <property type="match status" value="1"/>
</dbReference>
<dbReference type="InterPro" id="IPR017937">
    <property type="entry name" value="Thioredoxin_CS"/>
</dbReference>
<keyword evidence="3" id="KW-1015">Disulfide bond</keyword>
<evidence type="ECO:0000256" key="3">
    <source>
        <dbReference type="ARBA" id="ARBA00023157"/>
    </source>
</evidence>
<organism evidence="6 7">
    <name type="scientific">Sphingomonas aerophila</name>
    <dbReference type="NCBI Taxonomy" id="1344948"/>
    <lineage>
        <taxon>Bacteria</taxon>
        <taxon>Pseudomonadati</taxon>
        <taxon>Pseudomonadota</taxon>
        <taxon>Alphaproteobacteria</taxon>
        <taxon>Sphingomonadales</taxon>
        <taxon>Sphingomonadaceae</taxon>
        <taxon>Sphingomonas</taxon>
    </lineage>
</organism>
<dbReference type="Pfam" id="PF01323">
    <property type="entry name" value="DSBA"/>
    <property type="match status" value="1"/>
</dbReference>
<proteinExistence type="predicted"/>
<evidence type="ECO:0000313" key="6">
    <source>
        <dbReference type="EMBL" id="MBB5714231.1"/>
    </source>
</evidence>
<dbReference type="InterPro" id="IPR001853">
    <property type="entry name" value="DSBA-like_thioredoxin_dom"/>
</dbReference>
<dbReference type="Proteomes" id="UP000546200">
    <property type="component" value="Unassembled WGS sequence"/>
</dbReference>
<dbReference type="GO" id="GO:0015036">
    <property type="term" value="F:disulfide oxidoreductase activity"/>
    <property type="evidence" value="ECO:0007669"/>
    <property type="project" value="UniProtKB-ARBA"/>
</dbReference>
<dbReference type="EMBL" id="JACIJK010000003">
    <property type="protein sequence ID" value="MBB5714231.1"/>
    <property type="molecule type" value="Genomic_DNA"/>
</dbReference>
<evidence type="ECO:0000256" key="4">
    <source>
        <dbReference type="ARBA" id="ARBA00023284"/>
    </source>
</evidence>
<keyword evidence="1" id="KW-0732">Signal</keyword>
<dbReference type="AlphaFoldDB" id="A0A7W9ETJ8"/>
<dbReference type="InterPro" id="IPR036249">
    <property type="entry name" value="Thioredoxin-like_sf"/>
</dbReference>
<dbReference type="PANTHER" id="PTHR13887:SF14">
    <property type="entry name" value="DISULFIDE BOND FORMATION PROTEIN D"/>
    <property type="match status" value="1"/>
</dbReference>
<dbReference type="PROSITE" id="PS00194">
    <property type="entry name" value="THIOREDOXIN_1"/>
    <property type="match status" value="1"/>
</dbReference>
<evidence type="ECO:0000313" key="7">
    <source>
        <dbReference type="Proteomes" id="UP000546200"/>
    </source>
</evidence>
<keyword evidence="4" id="KW-0676">Redox-active center</keyword>
<dbReference type="InterPro" id="IPR041205">
    <property type="entry name" value="ScsC_N"/>
</dbReference>
<name>A0A7W9ETJ8_9SPHN</name>
<dbReference type="PANTHER" id="PTHR13887">
    <property type="entry name" value="GLUTATHIONE S-TRANSFERASE KAPPA"/>
    <property type="match status" value="1"/>
</dbReference>
<keyword evidence="7" id="KW-1185">Reference proteome</keyword>
<evidence type="ECO:0000256" key="2">
    <source>
        <dbReference type="ARBA" id="ARBA00023002"/>
    </source>
</evidence>
<evidence type="ECO:0000259" key="5">
    <source>
        <dbReference type="PROSITE" id="PS51352"/>
    </source>
</evidence>
<dbReference type="InterPro" id="IPR013766">
    <property type="entry name" value="Thioredoxin_domain"/>
</dbReference>
<feature type="domain" description="Thioredoxin" evidence="5">
    <location>
        <begin position="44"/>
        <end position="230"/>
    </location>
</feature>
<keyword evidence="6" id="KW-0413">Isomerase</keyword>
<dbReference type="GO" id="GO:0016853">
    <property type="term" value="F:isomerase activity"/>
    <property type="evidence" value="ECO:0007669"/>
    <property type="project" value="UniProtKB-KW"/>
</dbReference>
<dbReference type="Gene3D" id="3.40.30.10">
    <property type="entry name" value="Glutaredoxin"/>
    <property type="match status" value="1"/>
</dbReference>
<reference evidence="6 7" key="1">
    <citation type="submission" date="2020-08" db="EMBL/GenBank/DDBJ databases">
        <title>Genomic Encyclopedia of Type Strains, Phase IV (KMG-IV): sequencing the most valuable type-strain genomes for metagenomic binning, comparative biology and taxonomic classification.</title>
        <authorList>
            <person name="Goeker M."/>
        </authorList>
    </citation>
    <scope>NUCLEOTIDE SEQUENCE [LARGE SCALE GENOMIC DNA]</scope>
    <source>
        <strain evidence="6 7">DSM 100044</strain>
    </source>
</reference>
<dbReference type="CDD" id="cd03023">
    <property type="entry name" value="DsbA_Com1_like"/>
    <property type="match status" value="1"/>
</dbReference>
<protein>
    <submittedName>
        <fullName evidence="6">Protein-disulfide isomerase</fullName>
    </submittedName>
</protein>
<gene>
    <name evidence="6" type="ORF">FHS94_001062</name>
</gene>
<sequence length="231" mass="24352">MKRLTLLLTALVGGLIGAVAMWALGPASTRGDEALVRRTLMAHPEIITEAMQKLQDRETGRQVAALGRTLTQPVGNAFAGNAKGDVSVVEFFDYNCGYCRASLPIVAALVKADPNVRIVYREMPILAETSRAAARASLAAARQGRWPAFHDALYTGGRVTNETIAAAAKGAGVDLTAANSSENEAEIDNNLRTAAGLGVTGTPSWVIGDRVLTGTLPLEELQRAVTAARAR</sequence>
<dbReference type="RefSeq" id="WP_343055174.1">
    <property type="nucleotide sequence ID" value="NZ_JACIJK010000003.1"/>
</dbReference>
<dbReference type="PROSITE" id="PS51352">
    <property type="entry name" value="THIOREDOXIN_2"/>
    <property type="match status" value="1"/>
</dbReference>
<accession>A0A7W9ETJ8</accession>
<evidence type="ECO:0000256" key="1">
    <source>
        <dbReference type="ARBA" id="ARBA00022729"/>
    </source>
</evidence>
<comment type="caution">
    <text evidence="6">The sequence shown here is derived from an EMBL/GenBank/DDBJ whole genome shotgun (WGS) entry which is preliminary data.</text>
</comment>
<keyword evidence="2" id="KW-0560">Oxidoreductase</keyword>
<dbReference type="SUPFAM" id="SSF52833">
    <property type="entry name" value="Thioredoxin-like"/>
    <property type="match status" value="1"/>
</dbReference>